<feature type="repeat" description="TPR" evidence="1">
    <location>
        <begin position="35"/>
        <end position="68"/>
    </location>
</feature>
<keyword evidence="1" id="KW-0802">TPR repeat</keyword>
<dbReference type="SMART" id="SM00028">
    <property type="entry name" value="TPR"/>
    <property type="match status" value="2"/>
</dbReference>
<gene>
    <name evidence="3" type="ORF">SAMN05216192_13315</name>
</gene>
<dbReference type="Gene3D" id="3.40.1580.10">
    <property type="entry name" value="SMI1/KNR4-like"/>
    <property type="match status" value="1"/>
</dbReference>
<organism evidence="3 4">
    <name type="scientific">Paenibacillus typhae</name>
    <dbReference type="NCBI Taxonomy" id="1174501"/>
    <lineage>
        <taxon>Bacteria</taxon>
        <taxon>Bacillati</taxon>
        <taxon>Bacillota</taxon>
        <taxon>Bacilli</taxon>
        <taxon>Bacillales</taxon>
        <taxon>Paenibacillaceae</taxon>
        <taxon>Paenibacillus</taxon>
    </lineage>
</organism>
<dbReference type="STRING" id="1174501.SAMN05216192_13315"/>
<dbReference type="RefSeq" id="WP_090717264.1">
    <property type="nucleotide sequence ID" value="NZ_CBCSKY010000036.1"/>
</dbReference>
<evidence type="ECO:0000259" key="2">
    <source>
        <dbReference type="SMART" id="SM00860"/>
    </source>
</evidence>
<dbReference type="Pfam" id="PF15595">
    <property type="entry name" value="Imm51"/>
    <property type="match status" value="1"/>
</dbReference>
<dbReference type="Pfam" id="PF13432">
    <property type="entry name" value="TPR_16"/>
    <property type="match status" value="1"/>
</dbReference>
<dbReference type="PROSITE" id="PS50005">
    <property type="entry name" value="TPR"/>
    <property type="match status" value="2"/>
</dbReference>
<dbReference type="Pfam" id="PF09346">
    <property type="entry name" value="SMI1_KNR4"/>
    <property type="match status" value="1"/>
</dbReference>
<dbReference type="InterPro" id="IPR019734">
    <property type="entry name" value="TPR_rpt"/>
</dbReference>
<feature type="domain" description="Knr4/Smi1-like" evidence="2">
    <location>
        <begin position="162"/>
        <end position="301"/>
    </location>
</feature>
<name>A0A1G8ZJN9_9BACL</name>
<dbReference type="SMART" id="SM00860">
    <property type="entry name" value="SMI1_KNR4"/>
    <property type="match status" value="1"/>
</dbReference>
<dbReference type="EMBL" id="FNDX01000033">
    <property type="protein sequence ID" value="SDK15238.1"/>
    <property type="molecule type" value="Genomic_DNA"/>
</dbReference>
<dbReference type="InterPro" id="IPR011990">
    <property type="entry name" value="TPR-like_helical_dom_sf"/>
</dbReference>
<evidence type="ECO:0000256" key="1">
    <source>
        <dbReference type="PROSITE-ProRule" id="PRU00339"/>
    </source>
</evidence>
<reference evidence="4" key="1">
    <citation type="submission" date="2016-10" db="EMBL/GenBank/DDBJ databases">
        <authorList>
            <person name="Varghese N."/>
            <person name="Submissions S."/>
        </authorList>
    </citation>
    <scope>NUCLEOTIDE SEQUENCE [LARGE SCALE GENOMIC DNA]</scope>
    <source>
        <strain evidence="4">CGMCC 1.11012</strain>
    </source>
</reference>
<dbReference type="InterPro" id="IPR037883">
    <property type="entry name" value="Knr4/Smi1-like_sf"/>
</dbReference>
<dbReference type="SUPFAM" id="SSF160631">
    <property type="entry name" value="SMI1/KNR4-like"/>
    <property type="match status" value="1"/>
</dbReference>
<evidence type="ECO:0000313" key="4">
    <source>
        <dbReference type="Proteomes" id="UP000199050"/>
    </source>
</evidence>
<dbReference type="Gene3D" id="1.25.40.10">
    <property type="entry name" value="Tetratricopeptide repeat domain"/>
    <property type="match status" value="1"/>
</dbReference>
<accession>A0A1G8ZJN9</accession>
<dbReference type="InterPro" id="IPR028956">
    <property type="entry name" value="Imm51"/>
</dbReference>
<dbReference type="Proteomes" id="UP000199050">
    <property type="component" value="Unassembled WGS sequence"/>
</dbReference>
<evidence type="ECO:0000313" key="3">
    <source>
        <dbReference type="EMBL" id="SDK15238.1"/>
    </source>
</evidence>
<dbReference type="AlphaFoldDB" id="A0A1G8ZJN9"/>
<protein>
    <submittedName>
        <fullName evidence="3">Tetratricopeptide repeat-containing protein</fullName>
    </submittedName>
</protein>
<proteinExistence type="predicted"/>
<keyword evidence="4" id="KW-1185">Reference proteome</keyword>
<dbReference type="OrthoDB" id="8657476at2"/>
<feature type="repeat" description="TPR" evidence="1">
    <location>
        <begin position="69"/>
        <end position="102"/>
    </location>
</feature>
<sequence>MDKDLSAQLAQWHEEDEHQKIVDTIKEIPPAERGYAIISSLGRAYNNLGRYEEGLEQFQQVAAEGEEDPLWHFRTGYSYYYLDRHEEAVQAFSTAIALDPGDEQSAMLLDWSRRKLEQERLIAANRERSRAGERKGELFEGMDLASFWDDSDYALDAYVLAPPDDELIVSVEEELGYKLPASYITLMKQHNGGVPHNTCFPTLVPTSWADDHVAITGIMGIGRDKSYSLCGDLGSPFMIEEWGYPDIGVVICDCPSAGHDVIMLDYRHCGKDGEPEVIHVDQEADYEITYLAPDFETFIRGLVHEELYDTSAEDREEDLRKVQEGEFSPLLAELCSRQPDPDQLETQIRAVCTRVVREKGYFSFHADELSLLMYDVQFWLYTASYPQPSRDEYLEAYPKMIAFGGAFGQGGYAPGFISDWLDRRIKEGQIMKSHGKLAFTDEARSHVKERLEAAALAAEQPEEDAAGTVDPATAAEVAPFKLIGQADGGMSVILVVGSYRQEVFAARADEGFEGNGYDWASLAAVFLEEQMPQLQEQIHFDPEADMFCAYSSDGAALQAFITGFKRACENEELIGELFSRAELD</sequence>
<dbReference type="SUPFAM" id="SSF48452">
    <property type="entry name" value="TPR-like"/>
    <property type="match status" value="1"/>
</dbReference>
<dbReference type="InterPro" id="IPR018958">
    <property type="entry name" value="Knr4/Smi1-like_dom"/>
</dbReference>